<gene>
    <name evidence="2" type="ORF">GHT06_001782</name>
    <name evidence="3" type="ORF">GHT06_001789</name>
</gene>
<sequence>MPVQALPNSKKTERWKKACVDALERQGIEQLHQNIKFRDYRAMTEGRFTYIGTGFGEGGFQELPWFDKEIRKLRADSGVPTYVKHFDFIGIVVNALSGVYMELDDKYRIESIDEYSTNEYIRTKTEMLHKYAQQVFLEEINKMLLMRGIDPQKSDFTSQEEADAYQQEIQSQTKALTPPEIEAHLSKNFKVVATEWAQNVLTADKKRFYLEEADRECFVDYLLTGRWFRHYRVGYDSYDIESWRPEETFFSQDVNAKFPQDGEFVGRITSMSTSDILNKYGHLMTQTEQEKISNYWNQGETYYESGTYYNRQSKGVSPMDAVFPKHEIVPFHNYKDHLVNLQLETALGVPLGQTLDAQGNEVNRWLPRQENDFDFSSNSFSSYLRDDITVRRDTVRVTEGYWRSSKRIAVLIHENELGSVSVDIVTDDILSDVLEDKEIKKLRNVSISELQLALKEDRLDEYLNTITYTYIPEAYKFVKIKGNASTIKDDIYLDVRPLDFQIKGDLSNLYDIKLPVAGLIDTGIAMKLEPYQQLHNICMNQITELLEKELGVFFMFDITGLPSEYQDETTIDSLYRIREDIKDTGLVGFDLSRQNTQGNQPNLFSRQEVVYAGQVQYRWELAKQYKQEALSQIGLTPQMLGQMVTAETAEGVKQSVNASHALINHLFDKMNTSKAKAMEIHLAIAQYCEVEGKDKTVLTRKGDGELAFLNILKEDGELFPLRNLGVKPVGNSKDRKMIEMIKNFIVNDNTMQRDMEDVISIVTNPVLVEIQQLAKDIRVKNDKRVAEERQFQDEQNTKTLEAQAASEDKKMAHEKELEYIRSEAKLESTYVQSQARAADKQANTEGYDRVDKAYQNSIQNSFKEAEIGLKSQDLQRKELSDSESKKIELQKLAQKSEELRLKNKALDVQMQTSIINKN</sequence>
<dbReference type="EMBL" id="WJBH02000268">
    <property type="protein sequence ID" value="KAI9549796.1"/>
    <property type="molecule type" value="Genomic_DNA"/>
</dbReference>
<reference evidence="2" key="1">
    <citation type="submission" date="2022-05" db="EMBL/GenBank/DDBJ databases">
        <title>A multi-omics perspective on studying reproductive biology in Daphnia sinensis.</title>
        <authorList>
            <person name="Jia J."/>
        </authorList>
    </citation>
    <scope>NUCLEOTIDE SEQUENCE</scope>
    <source>
        <strain evidence="2">WSL</strain>
    </source>
</reference>
<proteinExistence type="predicted"/>
<evidence type="ECO:0000313" key="3">
    <source>
        <dbReference type="EMBL" id="KAI9549803.1"/>
    </source>
</evidence>
<evidence type="ECO:0000256" key="1">
    <source>
        <dbReference type="SAM" id="Coils"/>
    </source>
</evidence>
<keyword evidence="4" id="KW-1185">Reference proteome</keyword>
<dbReference type="AlphaFoldDB" id="A0AAD5PK29"/>
<dbReference type="EMBL" id="WJBH02000268">
    <property type="protein sequence ID" value="KAI9549803.1"/>
    <property type="molecule type" value="Genomic_DNA"/>
</dbReference>
<comment type="caution">
    <text evidence="2">The sequence shown here is derived from an EMBL/GenBank/DDBJ whole genome shotgun (WGS) entry which is preliminary data.</text>
</comment>
<accession>A0AAD5PK29</accession>
<organism evidence="2 4">
    <name type="scientific">Daphnia sinensis</name>
    <dbReference type="NCBI Taxonomy" id="1820382"/>
    <lineage>
        <taxon>Eukaryota</taxon>
        <taxon>Metazoa</taxon>
        <taxon>Ecdysozoa</taxon>
        <taxon>Arthropoda</taxon>
        <taxon>Crustacea</taxon>
        <taxon>Branchiopoda</taxon>
        <taxon>Diplostraca</taxon>
        <taxon>Cladocera</taxon>
        <taxon>Anomopoda</taxon>
        <taxon>Daphniidae</taxon>
        <taxon>Daphnia</taxon>
        <taxon>Daphnia similis group</taxon>
    </lineage>
</organism>
<dbReference type="Proteomes" id="UP000820818">
    <property type="component" value="Unassembled WGS sequence"/>
</dbReference>
<feature type="coiled-coil region" evidence="1">
    <location>
        <begin position="882"/>
        <end position="909"/>
    </location>
</feature>
<evidence type="ECO:0000313" key="4">
    <source>
        <dbReference type="Proteomes" id="UP000820818"/>
    </source>
</evidence>
<evidence type="ECO:0000313" key="2">
    <source>
        <dbReference type="EMBL" id="KAI9549796.1"/>
    </source>
</evidence>
<keyword evidence="1" id="KW-0175">Coiled coil</keyword>
<name>A0AAD5PK29_9CRUS</name>
<protein>
    <submittedName>
        <fullName evidence="2">Uncharacterized protein</fullName>
    </submittedName>
</protein>